<dbReference type="AlphaFoldDB" id="A0A7J7LS90"/>
<evidence type="ECO:0000313" key="2">
    <source>
        <dbReference type="Proteomes" id="UP000541444"/>
    </source>
</evidence>
<comment type="caution">
    <text evidence="1">The sequence shown here is derived from an EMBL/GenBank/DDBJ whole genome shotgun (WGS) entry which is preliminary data.</text>
</comment>
<gene>
    <name evidence="1" type="ORF">GIB67_029181</name>
</gene>
<protein>
    <submittedName>
        <fullName evidence="1">Uncharacterized protein</fullName>
    </submittedName>
</protein>
<sequence>GKDSPTLILLHTSYTLLSTQSSNSPAHSALPLSYSPLPLSHVAKTIYKYKNQLTLSLSLVLYGNIQIQISAGFLSRRLLQTLHLLLNHFLVEVQSFFSLSHCFYHVKTVFCEVNCSIEFAGN</sequence>
<feature type="non-terminal residue" evidence="1">
    <location>
        <position position="122"/>
    </location>
</feature>
<name>A0A7J7LS90_9MAGN</name>
<dbReference type="EMBL" id="JACGCM010002066">
    <property type="protein sequence ID" value="KAF6145412.1"/>
    <property type="molecule type" value="Genomic_DNA"/>
</dbReference>
<accession>A0A7J7LS90</accession>
<proteinExistence type="predicted"/>
<organism evidence="1 2">
    <name type="scientific">Kingdonia uniflora</name>
    <dbReference type="NCBI Taxonomy" id="39325"/>
    <lineage>
        <taxon>Eukaryota</taxon>
        <taxon>Viridiplantae</taxon>
        <taxon>Streptophyta</taxon>
        <taxon>Embryophyta</taxon>
        <taxon>Tracheophyta</taxon>
        <taxon>Spermatophyta</taxon>
        <taxon>Magnoliopsida</taxon>
        <taxon>Ranunculales</taxon>
        <taxon>Circaeasteraceae</taxon>
        <taxon>Kingdonia</taxon>
    </lineage>
</organism>
<dbReference type="Proteomes" id="UP000541444">
    <property type="component" value="Unassembled WGS sequence"/>
</dbReference>
<keyword evidence="2" id="KW-1185">Reference proteome</keyword>
<evidence type="ECO:0000313" key="1">
    <source>
        <dbReference type="EMBL" id="KAF6145412.1"/>
    </source>
</evidence>
<reference evidence="1 2" key="1">
    <citation type="journal article" date="2020" name="IScience">
        <title>Genome Sequencing of the Endangered Kingdonia uniflora (Circaeasteraceae, Ranunculales) Reveals Potential Mechanisms of Evolutionary Specialization.</title>
        <authorList>
            <person name="Sun Y."/>
            <person name="Deng T."/>
            <person name="Zhang A."/>
            <person name="Moore M.J."/>
            <person name="Landis J.B."/>
            <person name="Lin N."/>
            <person name="Zhang H."/>
            <person name="Zhang X."/>
            <person name="Huang J."/>
            <person name="Zhang X."/>
            <person name="Sun H."/>
            <person name="Wang H."/>
        </authorList>
    </citation>
    <scope>NUCLEOTIDE SEQUENCE [LARGE SCALE GENOMIC DNA]</scope>
    <source>
        <strain evidence="1">TB1705</strain>
        <tissue evidence="1">Leaf</tissue>
    </source>
</reference>